<dbReference type="OrthoDB" id="68611at2759"/>
<feature type="transmembrane region" description="Helical" evidence="6">
    <location>
        <begin position="49"/>
        <end position="68"/>
    </location>
</feature>
<evidence type="ECO:0000313" key="9">
    <source>
        <dbReference type="EMBL" id="ORY50196.1"/>
    </source>
</evidence>
<feature type="transmembrane region" description="Helical" evidence="6">
    <location>
        <begin position="650"/>
        <end position="667"/>
    </location>
</feature>
<feature type="transmembrane region" description="Helical" evidence="6">
    <location>
        <begin position="139"/>
        <end position="162"/>
    </location>
</feature>
<dbReference type="InterPro" id="IPR049453">
    <property type="entry name" value="Memb_transporter_dom"/>
</dbReference>
<feature type="transmembrane region" description="Helical" evidence="6">
    <location>
        <begin position="627"/>
        <end position="644"/>
    </location>
</feature>
<accession>A0A1Y2CTH4</accession>
<feature type="compositionally biased region" description="Acidic residues" evidence="5">
    <location>
        <begin position="983"/>
        <end position="995"/>
    </location>
</feature>
<dbReference type="EMBL" id="MCGR01000110">
    <property type="protein sequence ID" value="ORY50196.1"/>
    <property type="molecule type" value="Genomic_DNA"/>
</dbReference>
<dbReference type="AlphaFoldDB" id="A0A1Y2CTH4"/>
<evidence type="ECO:0000259" key="8">
    <source>
        <dbReference type="Pfam" id="PF13515"/>
    </source>
</evidence>
<keyword evidence="10" id="KW-1185">Reference proteome</keyword>
<feature type="transmembrane region" description="Helical" evidence="6">
    <location>
        <begin position="80"/>
        <end position="100"/>
    </location>
</feature>
<evidence type="ECO:0000256" key="4">
    <source>
        <dbReference type="ARBA" id="ARBA00023136"/>
    </source>
</evidence>
<dbReference type="InterPro" id="IPR023244">
    <property type="entry name" value="Brefeldin_A-sensitivity_4"/>
</dbReference>
<sequence length="1001" mass="110862">MWTFVPFLTDFLGSPWDVDGPVKNAHVVATVAVYFYPARTMGSMVEANLMMVVGALYATFLCCGSMGMSVLLDYYELQKLGHLLVLLVWLGGGYGVLAYVKTTVNKPTATTACSMVSLISSVIITKEGAYHIGSFRSQAILQVLLIVAIGSLISNVVCFLLWPSSATSKLQVDLNKTLSSFSTLLEMLTKTFLLDDDIKTRPADLKKAIDAHQSSYTTLKSSLAQAKYELFDSRLAATTSAYDDVVESMLRLSQGLTGMRAGCTLQYELMQAEQEGRLRRQGGEVSDEGKDTETGKLREELIVLEKFKERVGPSLHSLATISKRTLAHLRTSFIRTKPGQTTLHALEASSHGDLESGLDAEGLQRLKAELDSSLLLFKREHSRAIKLLYRTLPAETVYSAEELEEDVRENPFADPKKRRDADEEGAGVNDNLFRIYHFCFNLEEWTKELSLLVDEFVAIRTTEQEVERTAIERKQRWGLLAPVATLLGGVRWATKKRRGRGRRATATVNQRASSLKEQFTNLFTSRSENPFPQIEDGALTSHQSAPQSLTYLGRIKQSIWMLGWRLRQPSVRFAIKTGAGAAFLASAAFTGLRPIWLEWRGEWALISYMVIMAPSLGATNFLAFGRILGTITGAATAVLCYSLFPENAIVLPLLGALVSVPCFYVIVTRPQYGPSSRFVLLTFNLTALYAFNLREVGPELNVLGIGIHRTIAVAFGVVYGLLLNVYIWPYEARRELRRGLSDYFLNAAHLYLCLVSQYSNPPEALLKASQHDPTSACDATESTALLSQHLDRAEEECIRMEVHLQQSLIKLQGLLAATAHEPRLKGPFPVAAYSTILQSCQAILDLLTSIGHVTTRESWYSSVRRDFVVPVNKERREMVGNVLLYFSLLASALTLKTPLPAYLPPAAEARLALVRKLRTLEVVKKRIVRGGSEGLLYLGYALTMKDVIAQLDLLGRTFQGLFGIVGGASSTDEFEALFAAHDDSDDEDGDDDSSSEDQRRS</sequence>
<evidence type="ECO:0000256" key="3">
    <source>
        <dbReference type="ARBA" id="ARBA00022989"/>
    </source>
</evidence>
<proteinExistence type="predicted"/>
<dbReference type="PANTHER" id="PTHR47804">
    <property type="entry name" value="60S RIBOSOMAL PROTEIN L19"/>
    <property type="match status" value="1"/>
</dbReference>
<gene>
    <name evidence="9" type="ORF">BCR35DRAFT_25189</name>
</gene>
<dbReference type="STRING" id="106004.A0A1Y2CTH4"/>
<dbReference type="PANTHER" id="PTHR47804:SF1">
    <property type="entry name" value="DUF2421 DOMAIN-CONTAINING PROTEIN"/>
    <property type="match status" value="1"/>
</dbReference>
<evidence type="ECO:0000313" key="10">
    <source>
        <dbReference type="Proteomes" id="UP000193467"/>
    </source>
</evidence>
<keyword evidence="2 6" id="KW-0812">Transmembrane</keyword>
<dbReference type="PRINTS" id="PR02047">
    <property type="entry name" value="BREFELDNASP4"/>
</dbReference>
<keyword evidence="4 6" id="KW-0472">Membrane</keyword>
<dbReference type="Proteomes" id="UP000193467">
    <property type="component" value="Unassembled WGS sequence"/>
</dbReference>
<dbReference type="InterPro" id="IPR018820">
    <property type="entry name" value="BRE4-related_DUF2421"/>
</dbReference>
<organism evidence="9 10">
    <name type="scientific">Leucosporidium creatinivorum</name>
    <dbReference type="NCBI Taxonomy" id="106004"/>
    <lineage>
        <taxon>Eukaryota</taxon>
        <taxon>Fungi</taxon>
        <taxon>Dikarya</taxon>
        <taxon>Basidiomycota</taxon>
        <taxon>Pucciniomycotina</taxon>
        <taxon>Microbotryomycetes</taxon>
        <taxon>Leucosporidiales</taxon>
        <taxon>Leucosporidium</taxon>
    </lineage>
</organism>
<feature type="transmembrane region" description="Helical" evidence="6">
    <location>
        <begin position="674"/>
        <end position="691"/>
    </location>
</feature>
<evidence type="ECO:0000256" key="2">
    <source>
        <dbReference type="ARBA" id="ARBA00022692"/>
    </source>
</evidence>
<name>A0A1Y2CTH4_9BASI</name>
<dbReference type="InParanoid" id="A0A1Y2CTH4"/>
<reference evidence="9 10" key="1">
    <citation type="submission" date="2016-07" db="EMBL/GenBank/DDBJ databases">
        <title>Pervasive Adenine N6-methylation of Active Genes in Fungi.</title>
        <authorList>
            <consortium name="DOE Joint Genome Institute"/>
            <person name="Mondo S.J."/>
            <person name="Dannebaum R.O."/>
            <person name="Kuo R.C."/>
            <person name="Labutti K."/>
            <person name="Haridas S."/>
            <person name="Kuo A."/>
            <person name="Salamov A."/>
            <person name="Ahrendt S.R."/>
            <person name="Lipzen A."/>
            <person name="Sullivan W."/>
            <person name="Andreopoulos W.B."/>
            <person name="Clum A."/>
            <person name="Lindquist E."/>
            <person name="Daum C."/>
            <person name="Ramamoorthy G.K."/>
            <person name="Gryganskyi A."/>
            <person name="Culley D."/>
            <person name="Magnuson J.K."/>
            <person name="James T.Y."/>
            <person name="O'Malley M.A."/>
            <person name="Stajich J.E."/>
            <person name="Spatafora J.W."/>
            <person name="Visel A."/>
            <person name="Grigoriev I.V."/>
        </authorList>
    </citation>
    <scope>NUCLEOTIDE SEQUENCE [LARGE SCALE GENOMIC DNA]</scope>
    <source>
        <strain evidence="9 10">62-1032</strain>
    </source>
</reference>
<comment type="caution">
    <text evidence="9">The sequence shown here is derived from an EMBL/GenBank/DDBJ whole genome shotgun (WGS) entry which is preliminary data.</text>
</comment>
<dbReference type="Pfam" id="PF10334">
    <property type="entry name" value="BRE4"/>
    <property type="match status" value="1"/>
</dbReference>
<feature type="transmembrane region" description="Helical" evidence="6">
    <location>
        <begin position="882"/>
        <end position="903"/>
    </location>
</feature>
<comment type="subcellular location">
    <subcellularLocation>
        <location evidence="1">Membrane</location>
        <topology evidence="1">Multi-pass membrane protein</topology>
    </subcellularLocation>
</comment>
<feature type="transmembrane region" description="Helical" evidence="6">
    <location>
        <begin position="711"/>
        <end position="728"/>
    </location>
</feature>
<evidence type="ECO:0000256" key="5">
    <source>
        <dbReference type="SAM" id="MobiDB-lite"/>
    </source>
</evidence>
<feature type="transmembrane region" description="Helical" evidence="6">
    <location>
        <begin position="477"/>
        <end position="494"/>
    </location>
</feature>
<feature type="domain" description="Integral membrane bound transporter" evidence="8">
    <location>
        <begin position="595"/>
        <end position="722"/>
    </location>
</feature>
<dbReference type="InterPro" id="IPR052430">
    <property type="entry name" value="IVT-Associated"/>
</dbReference>
<evidence type="ECO:0000259" key="7">
    <source>
        <dbReference type="Pfam" id="PF10334"/>
    </source>
</evidence>
<feature type="region of interest" description="Disordered" evidence="5">
    <location>
        <begin position="980"/>
        <end position="1001"/>
    </location>
</feature>
<keyword evidence="3 6" id="KW-1133">Transmembrane helix</keyword>
<evidence type="ECO:0000256" key="1">
    <source>
        <dbReference type="ARBA" id="ARBA00004141"/>
    </source>
</evidence>
<dbReference type="GO" id="GO:0016020">
    <property type="term" value="C:membrane"/>
    <property type="evidence" value="ECO:0007669"/>
    <property type="project" value="UniProtKB-SubCell"/>
</dbReference>
<protein>
    <submittedName>
        <fullName evidence="9">Fusaric acid resistance protein-like-domain-containing protein</fullName>
    </submittedName>
</protein>
<feature type="domain" description="DUF2421" evidence="7">
    <location>
        <begin position="729"/>
        <end position="906"/>
    </location>
</feature>
<evidence type="ECO:0000256" key="6">
    <source>
        <dbReference type="SAM" id="Phobius"/>
    </source>
</evidence>
<dbReference type="Pfam" id="PF13515">
    <property type="entry name" value="FUSC_2"/>
    <property type="match status" value="1"/>
</dbReference>